<evidence type="ECO:0008006" key="9">
    <source>
        <dbReference type="Google" id="ProtNLM"/>
    </source>
</evidence>
<name>A0AAE0TP65_9PEZI</name>
<dbReference type="CDD" id="cd11062">
    <property type="entry name" value="CYP58-like"/>
    <property type="match status" value="1"/>
</dbReference>
<comment type="caution">
    <text evidence="7">The sequence shown here is derived from an EMBL/GenBank/DDBJ whole genome shotgun (WGS) entry which is preliminary data.</text>
</comment>
<dbReference type="GO" id="GO:0016705">
    <property type="term" value="F:oxidoreductase activity, acting on paired donors, with incorporation or reduction of molecular oxygen"/>
    <property type="evidence" value="ECO:0007669"/>
    <property type="project" value="InterPro"/>
</dbReference>
<evidence type="ECO:0000256" key="5">
    <source>
        <dbReference type="RuleBase" id="RU000461"/>
    </source>
</evidence>
<evidence type="ECO:0000256" key="6">
    <source>
        <dbReference type="SAM" id="Phobius"/>
    </source>
</evidence>
<dbReference type="Pfam" id="PF00067">
    <property type="entry name" value="p450"/>
    <property type="match status" value="1"/>
</dbReference>
<dbReference type="GO" id="GO:0020037">
    <property type="term" value="F:heme binding"/>
    <property type="evidence" value="ECO:0007669"/>
    <property type="project" value="InterPro"/>
</dbReference>
<feature type="transmembrane region" description="Helical" evidence="6">
    <location>
        <begin position="6"/>
        <end position="26"/>
    </location>
</feature>
<dbReference type="PRINTS" id="PR00385">
    <property type="entry name" value="P450"/>
</dbReference>
<protein>
    <recommendedName>
        <fullName evidence="9">Cytochrome P450</fullName>
    </recommendedName>
</protein>
<keyword evidence="4 5" id="KW-0349">Heme</keyword>
<comment type="similarity">
    <text evidence="5">Belongs to the cytochrome P450 family.</text>
</comment>
<evidence type="ECO:0000313" key="7">
    <source>
        <dbReference type="EMBL" id="KAK3669356.1"/>
    </source>
</evidence>
<comment type="cofactor">
    <cofactor evidence="1 4">
        <name>heme</name>
        <dbReference type="ChEBI" id="CHEBI:30413"/>
    </cofactor>
</comment>
<dbReference type="PANTHER" id="PTHR24305">
    <property type="entry name" value="CYTOCHROME P450"/>
    <property type="match status" value="1"/>
</dbReference>
<keyword evidence="6" id="KW-0812">Transmembrane</keyword>
<organism evidence="7 8">
    <name type="scientific">Recurvomyces mirabilis</name>
    <dbReference type="NCBI Taxonomy" id="574656"/>
    <lineage>
        <taxon>Eukaryota</taxon>
        <taxon>Fungi</taxon>
        <taxon>Dikarya</taxon>
        <taxon>Ascomycota</taxon>
        <taxon>Pezizomycotina</taxon>
        <taxon>Dothideomycetes</taxon>
        <taxon>Dothideomycetidae</taxon>
        <taxon>Mycosphaerellales</taxon>
        <taxon>Teratosphaeriaceae</taxon>
        <taxon>Recurvomyces</taxon>
    </lineage>
</organism>
<dbReference type="InterPro" id="IPR036396">
    <property type="entry name" value="Cyt_P450_sf"/>
</dbReference>
<keyword evidence="5" id="KW-0560">Oxidoreductase</keyword>
<evidence type="ECO:0000256" key="4">
    <source>
        <dbReference type="PIRSR" id="PIRSR602401-1"/>
    </source>
</evidence>
<dbReference type="InterPro" id="IPR050121">
    <property type="entry name" value="Cytochrome_P450_monoxygenase"/>
</dbReference>
<dbReference type="Proteomes" id="UP001274830">
    <property type="component" value="Unassembled WGS sequence"/>
</dbReference>
<dbReference type="Gene3D" id="1.10.630.10">
    <property type="entry name" value="Cytochrome P450"/>
    <property type="match status" value="1"/>
</dbReference>
<dbReference type="PANTHER" id="PTHR24305:SF147">
    <property type="entry name" value="P450, PUTATIVE (EUROFUNG)-RELATED"/>
    <property type="match status" value="1"/>
</dbReference>
<dbReference type="EMBL" id="JAUTXT010000089">
    <property type="protein sequence ID" value="KAK3669356.1"/>
    <property type="molecule type" value="Genomic_DNA"/>
</dbReference>
<keyword evidence="5" id="KW-0503">Monooxygenase</keyword>
<gene>
    <name evidence="7" type="ORF">LTR78_010779</name>
</gene>
<keyword evidence="6" id="KW-0472">Membrane</keyword>
<dbReference type="SUPFAM" id="SSF48264">
    <property type="entry name" value="Cytochrome P450"/>
    <property type="match status" value="1"/>
</dbReference>
<keyword evidence="2 4" id="KW-0479">Metal-binding</keyword>
<dbReference type="InterPro" id="IPR017972">
    <property type="entry name" value="Cyt_P450_CS"/>
</dbReference>
<evidence type="ECO:0000256" key="3">
    <source>
        <dbReference type="ARBA" id="ARBA00023004"/>
    </source>
</evidence>
<evidence type="ECO:0000256" key="2">
    <source>
        <dbReference type="ARBA" id="ARBA00022723"/>
    </source>
</evidence>
<sequence length="508" mass="56785">MAPSMLILLVLSLGVGTIWTACILIYRMFHHPLSKFPGPRLAAATFGYEIYYDVFKSPGGQYNYKIQELHRKYGPIIRINPEEVHISDPEWFDVLYAGPGHIRDRSVRTNRGNGSVGSVASSLEHDVHRARRSSINPYFSKAAINQLGYQVWEAFELLGAKMAERADSGEIVNLGAALGAVTMDVVTRYVYDEAWHVLKTPDLGVQWNQVMLEGFSQAPLRKHIPAIASIMSSIPLWLIKRLNANAGVFVTAKQRADAVSHRVWKEIQASRGGVSEKQLDDRRPRTVFHGIMNSNLRSVDKSMDRLADEAFVLVMAGGETTAKVTLVTLVHLLQDPSLLAQLRGLLDGVMKAGRPSYRDLEAVPLMKAIVQEGVRLACPVMNRATQMAPKEDMTLNGIVIPRGDVCFDEKIFPDPYHFNPSRWLQAAERGERLEKYLISFSRGSRACVGMELALCEMYIGLATLICNFDLQLIDFDYERDLATVRDGFVGLPSKESRGVQVRVGVRRL</sequence>
<evidence type="ECO:0000313" key="8">
    <source>
        <dbReference type="Proteomes" id="UP001274830"/>
    </source>
</evidence>
<dbReference type="GO" id="GO:0005506">
    <property type="term" value="F:iron ion binding"/>
    <property type="evidence" value="ECO:0007669"/>
    <property type="project" value="InterPro"/>
</dbReference>
<dbReference type="GO" id="GO:0004497">
    <property type="term" value="F:monooxygenase activity"/>
    <property type="evidence" value="ECO:0007669"/>
    <property type="project" value="UniProtKB-KW"/>
</dbReference>
<accession>A0AAE0TP65</accession>
<proteinExistence type="inferred from homology"/>
<evidence type="ECO:0000256" key="1">
    <source>
        <dbReference type="ARBA" id="ARBA00001971"/>
    </source>
</evidence>
<dbReference type="PRINTS" id="PR00463">
    <property type="entry name" value="EP450I"/>
</dbReference>
<dbReference type="InterPro" id="IPR002401">
    <property type="entry name" value="Cyt_P450_E_grp-I"/>
</dbReference>
<dbReference type="AlphaFoldDB" id="A0AAE0TP65"/>
<keyword evidence="8" id="KW-1185">Reference proteome</keyword>
<reference evidence="7" key="1">
    <citation type="submission" date="2023-07" db="EMBL/GenBank/DDBJ databases">
        <title>Black Yeasts Isolated from many extreme environments.</title>
        <authorList>
            <person name="Coleine C."/>
            <person name="Stajich J.E."/>
            <person name="Selbmann L."/>
        </authorList>
    </citation>
    <scope>NUCLEOTIDE SEQUENCE</scope>
    <source>
        <strain evidence="7">CCFEE 5485</strain>
    </source>
</reference>
<dbReference type="PROSITE" id="PS00086">
    <property type="entry name" value="CYTOCHROME_P450"/>
    <property type="match status" value="1"/>
</dbReference>
<keyword evidence="6" id="KW-1133">Transmembrane helix</keyword>
<keyword evidence="3 4" id="KW-0408">Iron</keyword>
<feature type="binding site" description="axial binding residue" evidence="4">
    <location>
        <position position="447"/>
    </location>
    <ligand>
        <name>heme</name>
        <dbReference type="ChEBI" id="CHEBI:30413"/>
    </ligand>
    <ligandPart>
        <name>Fe</name>
        <dbReference type="ChEBI" id="CHEBI:18248"/>
    </ligandPart>
</feature>
<dbReference type="InterPro" id="IPR001128">
    <property type="entry name" value="Cyt_P450"/>
</dbReference>